<dbReference type="WBParaSite" id="GPUH_0000941101-mRNA-1">
    <property type="protein sequence ID" value="GPUH_0000941101-mRNA-1"/>
    <property type="gene ID" value="GPUH_0000941101"/>
</dbReference>
<organism evidence="1">
    <name type="scientific">Gongylonema pulchrum</name>
    <dbReference type="NCBI Taxonomy" id="637853"/>
    <lineage>
        <taxon>Eukaryota</taxon>
        <taxon>Metazoa</taxon>
        <taxon>Ecdysozoa</taxon>
        <taxon>Nematoda</taxon>
        <taxon>Chromadorea</taxon>
        <taxon>Rhabditida</taxon>
        <taxon>Spirurina</taxon>
        <taxon>Spiruromorpha</taxon>
        <taxon>Spiruroidea</taxon>
        <taxon>Gongylonematidae</taxon>
        <taxon>Gongylonema</taxon>
    </lineage>
</organism>
<evidence type="ECO:0000313" key="1">
    <source>
        <dbReference type="WBParaSite" id="GPUH_0000941101-mRNA-1"/>
    </source>
</evidence>
<proteinExistence type="predicted"/>
<protein>
    <submittedName>
        <fullName evidence="1">TEN4 protein</fullName>
    </submittedName>
</protein>
<accession>A0A183DL09</accession>
<name>A0A183DL09_9BILA</name>
<sequence>LKDSHVPVKYIYSLNDPTDHKGHITLGPLVCSGSAGRSRGYTMSIRNRRSAVSVGAWKGHSLSFEFRTYLENATIVTSNDGKLGISMLNRSLHLIFDNQVNLTLIPQSRFHLM</sequence>
<reference evidence="1" key="1">
    <citation type="submission" date="2016-06" db="UniProtKB">
        <authorList>
            <consortium name="WormBaseParasite"/>
        </authorList>
    </citation>
    <scope>IDENTIFICATION</scope>
</reference>
<dbReference type="AlphaFoldDB" id="A0A183DL09"/>